<reference evidence="1 2" key="1">
    <citation type="submission" date="2013-02" db="EMBL/GenBank/DDBJ databases">
        <authorList>
            <person name="Fiebig A."/>
            <person name="Goeker M."/>
            <person name="Klenk H.-P.P."/>
        </authorList>
    </citation>
    <scope>NUCLEOTIDE SEQUENCE [LARGE SCALE GENOMIC DNA]</scope>
    <source>
        <strain evidence="1 2">DSM 19309</strain>
    </source>
</reference>
<accession>A0A017HKS9</accession>
<comment type="caution">
    <text evidence="1">The sequence shown here is derived from an EMBL/GenBank/DDBJ whole genome shotgun (WGS) entry which is preliminary data.</text>
</comment>
<protein>
    <submittedName>
        <fullName evidence="1">Uncharacterized protein</fullName>
    </submittedName>
</protein>
<sequence>MRAQALEEAAEEARRLAKAWRDEADGNHSSHHSELRRTWADAAEKVADAIAALGQRRGSS</sequence>
<keyword evidence="2" id="KW-1185">Reference proteome</keyword>
<dbReference type="AlphaFoldDB" id="A0A017HKS9"/>
<evidence type="ECO:0000313" key="2">
    <source>
        <dbReference type="Proteomes" id="UP000019666"/>
    </source>
</evidence>
<dbReference type="Proteomes" id="UP000019666">
    <property type="component" value="Unassembled WGS sequence"/>
</dbReference>
<gene>
    <name evidence="1" type="ORF">Rumeso_03468</name>
</gene>
<organism evidence="1 2">
    <name type="scientific">Rubellimicrobium mesophilum DSM 19309</name>
    <dbReference type="NCBI Taxonomy" id="442562"/>
    <lineage>
        <taxon>Bacteria</taxon>
        <taxon>Pseudomonadati</taxon>
        <taxon>Pseudomonadota</taxon>
        <taxon>Alphaproteobacteria</taxon>
        <taxon>Rhodobacterales</taxon>
        <taxon>Roseobacteraceae</taxon>
        <taxon>Rubellimicrobium</taxon>
    </lineage>
</organism>
<evidence type="ECO:0000313" key="1">
    <source>
        <dbReference type="EMBL" id="EYD74956.1"/>
    </source>
</evidence>
<name>A0A017HKS9_9RHOB</name>
<dbReference type="HOGENOM" id="CLU_2938946_0_0_5"/>
<proteinExistence type="predicted"/>
<dbReference type="EMBL" id="AOSK01000097">
    <property type="protein sequence ID" value="EYD74956.1"/>
    <property type="molecule type" value="Genomic_DNA"/>
</dbReference>